<protein>
    <submittedName>
        <fullName evidence="1">Cyclase family protein</fullName>
    </submittedName>
</protein>
<comment type="caution">
    <text evidence="1">The sequence shown here is derived from an EMBL/GenBank/DDBJ whole genome shotgun (WGS) entry which is preliminary data.</text>
</comment>
<dbReference type="GO" id="GO:0004061">
    <property type="term" value="F:arylformamidase activity"/>
    <property type="evidence" value="ECO:0007669"/>
    <property type="project" value="InterPro"/>
</dbReference>
<sequence length="259" mass="28369">MLVAGASVAHGQVQSLSVSAGAQWVDLTHDFDASTIYWPTESGFQLTVDKFGMTEKGYFYASKRFAAAEHGGTHLDAPIHFSKEGHTVDQVTLDRLIGEAAVIDVRDACRDDPDYQVGVGDLHRWETQQGRQLVDVIVLIRTGYATFWQDRRRYLGTDQTGPDAVSQLHFPGLDPMAARWLADHRPVKAIGIDTASIDHGQSERFQSHVTLFKHNIPVFENVADLSRLPAQGATVVALPMKIAKGTGAPLRIIASLPSN</sequence>
<keyword evidence="2" id="KW-1185">Reference proteome</keyword>
<dbReference type="SUPFAM" id="SSF102198">
    <property type="entry name" value="Putative cyclase"/>
    <property type="match status" value="1"/>
</dbReference>
<dbReference type="EMBL" id="VWOX01000009">
    <property type="protein sequence ID" value="KAA5541943.1"/>
    <property type="molecule type" value="Genomic_DNA"/>
</dbReference>
<evidence type="ECO:0000313" key="2">
    <source>
        <dbReference type="Proteomes" id="UP000324479"/>
    </source>
</evidence>
<dbReference type="InterPro" id="IPR037175">
    <property type="entry name" value="KFase_sf"/>
</dbReference>
<dbReference type="PANTHER" id="PTHR31118">
    <property type="entry name" value="CYCLASE-LIKE PROTEIN 2"/>
    <property type="match status" value="1"/>
</dbReference>
<dbReference type="AlphaFoldDB" id="A0A5M6D3P2"/>
<organism evidence="1 2">
    <name type="scientific">Roseiconus nitratireducens</name>
    <dbReference type="NCBI Taxonomy" id="2605748"/>
    <lineage>
        <taxon>Bacteria</taxon>
        <taxon>Pseudomonadati</taxon>
        <taxon>Planctomycetota</taxon>
        <taxon>Planctomycetia</taxon>
        <taxon>Pirellulales</taxon>
        <taxon>Pirellulaceae</taxon>
        <taxon>Roseiconus</taxon>
    </lineage>
</organism>
<dbReference type="Pfam" id="PF04199">
    <property type="entry name" value="Cyclase"/>
    <property type="match status" value="1"/>
</dbReference>
<dbReference type="Proteomes" id="UP000324479">
    <property type="component" value="Unassembled WGS sequence"/>
</dbReference>
<dbReference type="PANTHER" id="PTHR31118:SF12">
    <property type="entry name" value="CYCLASE-LIKE PROTEIN 2"/>
    <property type="match status" value="1"/>
</dbReference>
<evidence type="ECO:0000313" key="1">
    <source>
        <dbReference type="EMBL" id="KAA5541943.1"/>
    </source>
</evidence>
<reference evidence="1 2" key="1">
    <citation type="submission" date="2019-08" db="EMBL/GenBank/DDBJ databases">
        <authorList>
            <person name="Dhanesh K."/>
            <person name="Kumar G."/>
            <person name="Sasikala C."/>
            <person name="Venkata Ramana C."/>
        </authorList>
    </citation>
    <scope>NUCLEOTIDE SEQUENCE [LARGE SCALE GENOMIC DNA]</scope>
    <source>
        <strain evidence="1 2">JC645</strain>
    </source>
</reference>
<gene>
    <name evidence="1" type="ORF">FYK55_16220</name>
</gene>
<proteinExistence type="predicted"/>
<dbReference type="Gene3D" id="3.50.30.50">
    <property type="entry name" value="Putative cyclase"/>
    <property type="match status" value="1"/>
</dbReference>
<name>A0A5M6D3P2_9BACT</name>
<dbReference type="GO" id="GO:0019441">
    <property type="term" value="P:L-tryptophan catabolic process to kynurenine"/>
    <property type="evidence" value="ECO:0007669"/>
    <property type="project" value="InterPro"/>
</dbReference>
<accession>A0A5M6D3P2</accession>
<dbReference type="InterPro" id="IPR007325">
    <property type="entry name" value="KFase/CYL"/>
</dbReference>